<keyword evidence="2 9" id="KW-0813">Transport</keyword>
<keyword evidence="6 9" id="KW-1133">Transmembrane helix</keyword>
<comment type="subcellular location">
    <subcellularLocation>
        <location evidence="9">Cell inner membrane</location>
        <topology evidence="9">Single-pass membrane protein</topology>
    </subcellularLocation>
    <subcellularLocation>
        <location evidence="1">Cell membrane</location>
        <topology evidence="1">Single-pass membrane protein</topology>
    </subcellularLocation>
</comment>
<evidence type="ECO:0000256" key="4">
    <source>
        <dbReference type="ARBA" id="ARBA00022692"/>
    </source>
</evidence>
<dbReference type="OrthoDB" id="7161179at2"/>
<dbReference type="HAMAP" id="MF_00236">
    <property type="entry name" value="TatA_E"/>
    <property type="match status" value="1"/>
</dbReference>
<dbReference type="eggNOG" id="COG1826">
    <property type="taxonomic scope" value="Bacteria"/>
</dbReference>
<dbReference type="PANTHER" id="PTHR42982">
    <property type="entry name" value="SEC-INDEPENDENT PROTEIN TRANSLOCASE PROTEIN TATA"/>
    <property type="match status" value="1"/>
</dbReference>
<dbReference type="NCBIfam" id="TIGR01411">
    <property type="entry name" value="tatAE"/>
    <property type="match status" value="1"/>
</dbReference>
<evidence type="ECO:0000256" key="3">
    <source>
        <dbReference type="ARBA" id="ARBA00022475"/>
    </source>
</evidence>
<dbReference type="KEGG" id="rce:RC1_1031"/>
<keyword evidence="8 9" id="KW-0472">Membrane</keyword>
<organism evidence="11 12">
    <name type="scientific">Rhodospirillum centenum (strain ATCC 51521 / SW)</name>
    <dbReference type="NCBI Taxonomy" id="414684"/>
    <lineage>
        <taxon>Bacteria</taxon>
        <taxon>Pseudomonadati</taxon>
        <taxon>Pseudomonadota</taxon>
        <taxon>Alphaproteobacteria</taxon>
        <taxon>Rhodospirillales</taxon>
        <taxon>Rhodospirillaceae</taxon>
        <taxon>Rhodospirillum</taxon>
    </lineage>
</organism>
<dbReference type="GO" id="GO:0043953">
    <property type="term" value="P:protein transport by the Tat complex"/>
    <property type="evidence" value="ECO:0007669"/>
    <property type="project" value="UniProtKB-UniRule"/>
</dbReference>
<comment type="subunit">
    <text evidence="9">The Tat system comprises two distinct complexes: a TatABC complex, containing multiple copies of TatA, TatB and TatC subunits, and a separate TatA complex, containing only TatA subunits. Substrates initially bind to the TatABC complex, which probably triggers association of the separate TatA complex to form the active translocon.</text>
</comment>
<evidence type="ECO:0000256" key="9">
    <source>
        <dbReference type="HAMAP-Rule" id="MF_00236"/>
    </source>
</evidence>
<keyword evidence="5 9" id="KW-0653">Protein transport</keyword>
<sequence length="77" mass="8194">MSIGIWQIVLILLIVLIIFGAGKLPKVMGDVAKGVRNFKSGLKDDSDDQGADEPKVLRSETPVGTDATVKKDEAVKG</sequence>
<reference evidence="11 12" key="1">
    <citation type="journal article" date="2010" name="BMC Genomics">
        <title>Metabolic flexibility revealed in the genome of the cyst-forming alpha-1 proteobacterium Rhodospirillum centenum.</title>
        <authorList>
            <person name="Lu Y.K."/>
            <person name="Marden J."/>
            <person name="Han M."/>
            <person name="Swingley W.D."/>
            <person name="Mastrian S.D."/>
            <person name="Chowdhury S.R."/>
            <person name="Hao J."/>
            <person name="Helmy T."/>
            <person name="Kim S."/>
            <person name="Kurdoglu A.A."/>
            <person name="Matthies H.J."/>
            <person name="Rollo D."/>
            <person name="Stothard P."/>
            <person name="Blankenship R.E."/>
            <person name="Bauer C.E."/>
            <person name="Touchman J.W."/>
        </authorList>
    </citation>
    <scope>NUCLEOTIDE SEQUENCE [LARGE SCALE GENOMIC DNA]</scope>
    <source>
        <strain evidence="12">ATCC 51521 / SW</strain>
    </source>
</reference>
<evidence type="ECO:0000313" key="12">
    <source>
        <dbReference type="Proteomes" id="UP000001591"/>
    </source>
</evidence>
<dbReference type="HOGENOM" id="CLU_086034_5_0_5"/>
<evidence type="ECO:0000313" key="11">
    <source>
        <dbReference type="EMBL" id="ACI98454.1"/>
    </source>
</evidence>
<dbReference type="Proteomes" id="UP000001591">
    <property type="component" value="Chromosome"/>
</dbReference>
<keyword evidence="3 9" id="KW-1003">Cell membrane</keyword>
<feature type="region of interest" description="Disordered" evidence="10">
    <location>
        <begin position="42"/>
        <end position="63"/>
    </location>
</feature>
<evidence type="ECO:0000256" key="8">
    <source>
        <dbReference type="ARBA" id="ARBA00023136"/>
    </source>
</evidence>
<dbReference type="Pfam" id="PF02416">
    <property type="entry name" value="TatA_B_E"/>
    <property type="match status" value="1"/>
</dbReference>
<comment type="function">
    <text evidence="9">Part of the twin-arginine translocation (Tat) system that transports large folded proteins containing a characteristic twin-arginine motif in their signal peptide across membranes. TatA could form the protein-conducting channel of the Tat system.</text>
</comment>
<evidence type="ECO:0000256" key="2">
    <source>
        <dbReference type="ARBA" id="ARBA00022448"/>
    </source>
</evidence>
<dbReference type="InterPro" id="IPR003369">
    <property type="entry name" value="TatA/B/E"/>
</dbReference>
<proteinExistence type="inferred from homology"/>
<protein>
    <recommendedName>
        <fullName evidence="9">Sec-independent protein translocase protein TatA</fullName>
    </recommendedName>
</protein>
<keyword evidence="4 9" id="KW-0812">Transmembrane</keyword>
<accession>B6ISL8</accession>
<dbReference type="STRING" id="414684.RC1_1031"/>
<evidence type="ECO:0000256" key="5">
    <source>
        <dbReference type="ARBA" id="ARBA00022927"/>
    </source>
</evidence>
<evidence type="ECO:0000256" key="6">
    <source>
        <dbReference type="ARBA" id="ARBA00022989"/>
    </source>
</evidence>
<comment type="similarity">
    <text evidence="9">Belongs to the TatA/E family.</text>
</comment>
<dbReference type="RefSeq" id="WP_012566243.1">
    <property type="nucleotide sequence ID" value="NC_011420.2"/>
</dbReference>
<evidence type="ECO:0000256" key="10">
    <source>
        <dbReference type="SAM" id="MobiDB-lite"/>
    </source>
</evidence>
<gene>
    <name evidence="9" type="primary">tatA</name>
    <name evidence="11" type="ordered locus">RC1_1031</name>
</gene>
<name>B6ISL8_RHOCS</name>
<evidence type="ECO:0000256" key="7">
    <source>
        <dbReference type="ARBA" id="ARBA00023010"/>
    </source>
</evidence>
<feature type="transmembrane region" description="Helical" evidence="9">
    <location>
        <begin position="6"/>
        <end position="24"/>
    </location>
</feature>
<keyword evidence="12" id="KW-1185">Reference proteome</keyword>
<dbReference type="GO" id="GO:0033281">
    <property type="term" value="C:TAT protein transport complex"/>
    <property type="evidence" value="ECO:0007669"/>
    <property type="project" value="UniProtKB-UniRule"/>
</dbReference>
<evidence type="ECO:0000256" key="1">
    <source>
        <dbReference type="ARBA" id="ARBA00004162"/>
    </source>
</evidence>
<dbReference type="GO" id="GO:0008320">
    <property type="term" value="F:protein transmembrane transporter activity"/>
    <property type="evidence" value="ECO:0007669"/>
    <property type="project" value="UniProtKB-UniRule"/>
</dbReference>
<dbReference type="Gene3D" id="1.20.5.3310">
    <property type="match status" value="1"/>
</dbReference>
<dbReference type="EMBL" id="CP000613">
    <property type="protein sequence ID" value="ACI98454.1"/>
    <property type="molecule type" value="Genomic_DNA"/>
</dbReference>
<dbReference type="PANTHER" id="PTHR42982:SF1">
    <property type="entry name" value="SEC-INDEPENDENT PROTEIN TRANSLOCASE PROTEIN TATA"/>
    <property type="match status" value="1"/>
</dbReference>
<keyword evidence="9" id="KW-0997">Cell inner membrane</keyword>
<dbReference type="InterPro" id="IPR006312">
    <property type="entry name" value="TatA/E"/>
</dbReference>
<dbReference type="AlphaFoldDB" id="B6ISL8"/>
<keyword evidence="7 9" id="KW-0811">Translocation</keyword>